<name>A0A1W0WRW3_HYPEX</name>
<dbReference type="Proteomes" id="UP000192578">
    <property type="component" value="Unassembled WGS sequence"/>
</dbReference>
<evidence type="ECO:0000313" key="1">
    <source>
        <dbReference type="EMBL" id="OQV17941.1"/>
    </source>
</evidence>
<accession>A0A1W0WRW3</accession>
<gene>
    <name evidence="1" type="ORF">BV898_08068</name>
</gene>
<dbReference type="EMBL" id="MTYJ01000055">
    <property type="protein sequence ID" value="OQV17941.1"/>
    <property type="molecule type" value="Genomic_DNA"/>
</dbReference>
<dbReference type="Pfam" id="PF10036">
    <property type="entry name" value="RLL"/>
    <property type="match status" value="1"/>
</dbReference>
<dbReference type="InterPro" id="IPR019265">
    <property type="entry name" value="RTRAF"/>
</dbReference>
<sequence>MFARKLRALGYEKGGIFNIDDRDSLRHLVIWLEDRIFCTALPKHLQQGLRNQKNPQWRNVFSEYLNYCGCPFPLHEDASACCLDWLLREAIRLCVPDDRKQPMIPPKREKTAGPFENIDWGSREFYHGISKMAAMLNVPTHPDAAYLLTAVAQVLKARRAVGMIDENGAELDGLRLEEVTLGFDQQDKKLWDACRILRLLHIQQLRGLQTQIDAALVAVQIITADPLTDSALGRTGF</sequence>
<comment type="caution">
    <text evidence="1">The sequence shown here is derived from an EMBL/GenBank/DDBJ whole genome shotgun (WGS) entry which is preliminary data.</text>
</comment>
<organism evidence="1 2">
    <name type="scientific">Hypsibius exemplaris</name>
    <name type="common">Freshwater tardigrade</name>
    <dbReference type="NCBI Taxonomy" id="2072580"/>
    <lineage>
        <taxon>Eukaryota</taxon>
        <taxon>Metazoa</taxon>
        <taxon>Ecdysozoa</taxon>
        <taxon>Tardigrada</taxon>
        <taxon>Eutardigrada</taxon>
        <taxon>Parachela</taxon>
        <taxon>Hypsibioidea</taxon>
        <taxon>Hypsibiidae</taxon>
        <taxon>Hypsibius</taxon>
    </lineage>
</organism>
<protein>
    <submittedName>
        <fullName evidence="1">Uncharacterized protein</fullName>
    </submittedName>
</protein>
<keyword evidence="2" id="KW-1185">Reference proteome</keyword>
<evidence type="ECO:0000313" key="2">
    <source>
        <dbReference type="Proteomes" id="UP000192578"/>
    </source>
</evidence>
<reference evidence="2" key="1">
    <citation type="submission" date="2017-01" db="EMBL/GenBank/DDBJ databases">
        <title>Comparative genomics of anhydrobiosis in the tardigrade Hypsibius dujardini.</title>
        <authorList>
            <person name="Yoshida Y."/>
            <person name="Koutsovoulos G."/>
            <person name="Laetsch D."/>
            <person name="Stevens L."/>
            <person name="Kumar S."/>
            <person name="Horikawa D."/>
            <person name="Ishino K."/>
            <person name="Komine S."/>
            <person name="Tomita M."/>
            <person name="Blaxter M."/>
            <person name="Arakawa K."/>
        </authorList>
    </citation>
    <scope>NUCLEOTIDE SEQUENCE [LARGE SCALE GENOMIC DNA]</scope>
    <source>
        <strain evidence="2">Z151</strain>
    </source>
</reference>
<dbReference type="AlphaFoldDB" id="A0A1W0WRW3"/>
<dbReference type="PANTHER" id="PTHR15924">
    <property type="entry name" value="CLE"/>
    <property type="match status" value="1"/>
</dbReference>
<dbReference type="OrthoDB" id="514167at2759"/>
<proteinExistence type="predicted"/>